<dbReference type="PANTHER" id="PTHR11496:SF102">
    <property type="entry name" value="ALCOHOL DEHYDROGENASE 4"/>
    <property type="match status" value="1"/>
</dbReference>
<dbReference type="Pfam" id="PF25137">
    <property type="entry name" value="ADH_Fe_C"/>
    <property type="match status" value="1"/>
</dbReference>
<keyword evidence="3" id="KW-0520">NAD</keyword>
<dbReference type="Gene3D" id="3.40.50.1970">
    <property type="match status" value="1"/>
</dbReference>
<dbReference type="RefSeq" id="WP_377909419.1">
    <property type="nucleotide sequence ID" value="NZ_JBHSGK010000009.1"/>
</dbReference>
<reference evidence="7" key="1">
    <citation type="journal article" date="2019" name="Int. J. Syst. Evol. Microbiol.">
        <title>The Global Catalogue of Microorganisms (GCM) 10K type strain sequencing project: providing services to taxonomists for standard genome sequencing and annotation.</title>
        <authorList>
            <consortium name="The Broad Institute Genomics Platform"/>
            <consortium name="The Broad Institute Genome Sequencing Center for Infectious Disease"/>
            <person name="Wu L."/>
            <person name="Ma J."/>
        </authorList>
    </citation>
    <scope>NUCLEOTIDE SEQUENCE [LARGE SCALE GENOMIC DNA]</scope>
    <source>
        <strain evidence="7">JCM 12165</strain>
    </source>
</reference>
<name>A0ABV9NV82_9BACI</name>
<organism evidence="6 7">
    <name type="scientific">Bacillus daqingensis</name>
    <dbReference type="NCBI Taxonomy" id="872396"/>
    <lineage>
        <taxon>Bacteria</taxon>
        <taxon>Bacillati</taxon>
        <taxon>Bacillota</taxon>
        <taxon>Bacilli</taxon>
        <taxon>Bacillales</taxon>
        <taxon>Bacillaceae</taxon>
        <taxon>Bacillus</taxon>
    </lineage>
</organism>
<dbReference type="InterPro" id="IPR039697">
    <property type="entry name" value="Alcohol_dehydrogenase_Fe"/>
</dbReference>
<dbReference type="PANTHER" id="PTHR11496">
    <property type="entry name" value="ALCOHOL DEHYDROGENASE"/>
    <property type="match status" value="1"/>
</dbReference>
<protein>
    <submittedName>
        <fullName evidence="6">Iron-containing alcohol dehydrogenase</fullName>
        <ecNumber evidence="6">1.1.1.-</ecNumber>
    </submittedName>
</protein>
<evidence type="ECO:0000259" key="5">
    <source>
        <dbReference type="Pfam" id="PF25137"/>
    </source>
</evidence>
<feature type="domain" description="Fe-containing alcohol dehydrogenase-like C-terminal" evidence="5">
    <location>
        <begin position="188"/>
        <end position="383"/>
    </location>
</feature>
<comment type="caution">
    <text evidence="6">The sequence shown here is derived from an EMBL/GenBank/DDBJ whole genome shotgun (WGS) entry which is preliminary data.</text>
</comment>
<evidence type="ECO:0000313" key="7">
    <source>
        <dbReference type="Proteomes" id="UP001595896"/>
    </source>
</evidence>
<keyword evidence="7" id="KW-1185">Reference proteome</keyword>
<gene>
    <name evidence="6" type="ORF">ACFO4L_09445</name>
</gene>
<sequence length="395" mass="42226">MSFSFVSPLRIEAGEAAVKQLPNLVKSFGAERVFVFADPGVVKAGITTPVTDELDQEGITYYVYQDLQPEPPIHIGDHAVAALKDFQADLVIGVGGGSALDIASAAAVMHGNEGSIEDYLNLSGTKSFQHKGLPKILIPTTAGTGAEITDIAVFSLENTKDVLTHEYLLADAAVVDPALTYTVPASITAATGVDALTHAVEALVSVNATPLTDTLAMKAIQLISSSIRQAVRDGSNKEARSNMAWGSMIAGLSFYNAGVSGVHALAYPLGGMFKVPHGEANAVLLPYIFDFIWPYATPKMNMMAQALNVYEEDMSEEEAAKAAVLELKSIVEDVQIPADLTHFGVKRDDLKALTEAATKQSRLLARSPKSYSYEEIFDRYVAAFEGKLEVSKTHS</sequence>
<keyword evidence="2 6" id="KW-0560">Oxidoreductase</keyword>
<dbReference type="CDD" id="cd08551">
    <property type="entry name" value="Fe-ADH"/>
    <property type="match status" value="1"/>
</dbReference>
<dbReference type="InterPro" id="IPR001670">
    <property type="entry name" value="ADH_Fe/GldA"/>
</dbReference>
<dbReference type="PROSITE" id="PS00913">
    <property type="entry name" value="ADH_IRON_1"/>
    <property type="match status" value="1"/>
</dbReference>
<evidence type="ECO:0000256" key="2">
    <source>
        <dbReference type="ARBA" id="ARBA00023002"/>
    </source>
</evidence>
<dbReference type="GO" id="GO:0016491">
    <property type="term" value="F:oxidoreductase activity"/>
    <property type="evidence" value="ECO:0007669"/>
    <property type="project" value="UniProtKB-KW"/>
</dbReference>
<dbReference type="Proteomes" id="UP001595896">
    <property type="component" value="Unassembled WGS sequence"/>
</dbReference>
<evidence type="ECO:0000256" key="1">
    <source>
        <dbReference type="ARBA" id="ARBA00007358"/>
    </source>
</evidence>
<dbReference type="EMBL" id="JBHSGK010000009">
    <property type="protein sequence ID" value="MFC4736806.1"/>
    <property type="molecule type" value="Genomic_DNA"/>
</dbReference>
<evidence type="ECO:0000259" key="4">
    <source>
        <dbReference type="Pfam" id="PF00465"/>
    </source>
</evidence>
<dbReference type="Gene3D" id="1.20.1090.10">
    <property type="entry name" value="Dehydroquinate synthase-like - alpha domain"/>
    <property type="match status" value="1"/>
</dbReference>
<dbReference type="InterPro" id="IPR018211">
    <property type="entry name" value="ADH_Fe_CS"/>
</dbReference>
<dbReference type="SUPFAM" id="SSF56796">
    <property type="entry name" value="Dehydroquinate synthase-like"/>
    <property type="match status" value="1"/>
</dbReference>
<dbReference type="InterPro" id="IPR056798">
    <property type="entry name" value="ADH_Fe_C"/>
</dbReference>
<feature type="domain" description="Alcohol dehydrogenase iron-type/glycerol dehydrogenase GldA" evidence="4">
    <location>
        <begin position="9"/>
        <end position="177"/>
    </location>
</feature>
<comment type="similarity">
    <text evidence="1">Belongs to the iron-containing alcohol dehydrogenase family.</text>
</comment>
<proteinExistence type="inferred from homology"/>
<dbReference type="EC" id="1.1.1.-" evidence="6"/>
<evidence type="ECO:0000313" key="6">
    <source>
        <dbReference type="EMBL" id="MFC4736806.1"/>
    </source>
</evidence>
<dbReference type="Pfam" id="PF00465">
    <property type="entry name" value="Fe-ADH"/>
    <property type="match status" value="1"/>
</dbReference>
<dbReference type="PROSITE" id="PS00060">
    <property type="entry name" value="ADH_IRON_2"/>
    <property type="match status" value="1"/>
</dbReference>
<accession>A0ABV9NV82</accession>
<evidence type="ECO:0000256" key="3">
    <source>
        <dbReference type="ARBA" id="ARBA00023027"/>
    </source>
</evidence>